<dbReference type="EMBL" id="JARPWH010000070">
    <property type="protein sequence ID" value="MDT2403913.1"/>
    <property type="molecule type" value="Genomic_DNA"/>
</dbReference>
<accession>A0AAW8RVQ2</accession>
<comment type="caution">
    <text evidence="1">The sequence shown here is derived from an EMBL/GenBank/DDBJ whole genome shotgun (WGS) entry which is preliminary data.</text>
</comment>
<dbReference type="AlphaFoldDB" id="A0AAW8RVQ2"/>
<proteinExistence type="predicted"/>
<evidence type="ECO:0000313" key="1">
    <source>
        <dbReference type="EMBL" id="MDT2403913.1"/>
    </source>
</evidence>
<evidence type="ECO:0000313" key="2">
    <source>
        <dbReference type="Proteomes" id="UP001260773"/>
    </source>
</evidence>
<name>A0AAW8RVQ2_ENTAV</name>
<sequence>MDFLELKQKKERGVTNAEFMDGSKDFFEKADSIVVVGINPDGVISTFYTQSTSINAIGMMEVAKNQLIQEMEV</sequence>
<gene>
    <name evidence="1" type="ORF">P7D43_16225</name>
</gene>
<dbReference type="RefSeq" id="WP_311847574.1">
    <property type="nucleotide sequence ID" value="NZ_JARPWF010000078.1"/>
</dbReference>
<protein>
    <submittedName>
        <fullName evidence="1">Uncharacterized protein</fullName>
    </submittedName>
</protein>
<reference evidence="1" key="1">
    <citation type="submission" date="2023-03" db="EMBL/GenBank/DDBJ databases">
        <authorList>
            <person name="Shen W."/>
            <person name="Cai J."/>
        </authorList>
    </citation>
    <scope>NUCLEOTIDE SEQUENCE</scope>
    <source>
        <strain evidence="1">P33-2</strain>
    </source>
</reference>
<dbReference type="Proteomes" id="UP001260773">
    <property type="component" value="Unassembled WGS sequence"/>
</dbReference>
<organism evidence="1 2">
    <name type="scientific">Enterococcus avium</name>
    <name type="common">Streptococcus avium</name>
    <dbReference type="NCBI Taxonomy" id="33945"/>
    <lineage>
        <taxon>Bacteria</taxon>
        <taxon>Bacillati</taxon>
        <taxon>Bacillota</taxon>
        <taxon>Bacilli</taxon>
        <taxon>Lactobacillales</taxon>
        <taxon>Enterococcaceae</taxon>
        <taxon>Enterococcus</taxon>
    </lineage>
</organism>